<gene>
    <name evidence="1" type="ORF">M6B38_148790</name>
</gene>
<dbReference type="EMBL" id="JANAVB010031018">
    <property type="protein sequence ID" value="KAJ6812664.1"/>
    <property type="molecule type" value="Genomic_DNA"/>
</dbReference>
<accession>A0AAX6F8B8</accession>
<evidence type="ECO:0000313" key="1">
    <source>
        <dbReference type="EMBL" id="KAJ6812664.1"/>
    </source>
</evidence>
<dbReference type="Proteomes" id="UP001140949">
    <property type="component" value="Unassembled WGS sequence"/>
</dbReference>
<name>A0AAX6F8B8_IRIPA</name>
<proteinExistence type="predicted"/>
<evidence type="ECO:0000313" key="2">
    <source>
        <dbReference type="Proteomes" id="UP001140949"/>
    </source>
</evidence>
<reference evidence="1" key="2">
    <citation type="submission" date="2023-04" db="EMBL/GenBank/DDBJ databases">
        <authorList>
            <person name="Bruccoleri R.E."/>
            <person name="Oakeley E.J."/>
            <person name="Faust A.-M."/>
            <person name="Dessus-Babus S."/>
            <person name="Altorfer M."/>
            <person name="Burckhardt D."/>
            <person name="Oertli M."/>
            <person name="Naumann U."/>
            <person name="Petersen F."/>
            <person name="Wong J."/>
        </authorList>
    </citation>
    <scope>NUCLEOTIDE SEQUENCE</scope>
    <source>
        <strain evidence="1">GSM-AAB239-AS_SAM_17_03QT</strain>
        <tissue evidence="1">Leaf</tissue>
    </source>
</reference>
<comment type="caution">
    <text evidence="1">The sequence shown here is derived from an EMBL/GenBank/DDBJ whole genome shotgun (WGS) entry which is preliminary data.</text>
</comment>
<keyword evidence="2" id="KW-1185">Reference proteome</keyword>
<protein>
    <submittedName>
        <fullName evidence="1">Uncharacterized protein</fullName>
    </submittedName>
</protein>
<dbReference type="AlphaFoldDB" id="A0AAX6F8B8"/>
<reference evidence="1" key="1">
    <citation type="journal article" date="2023" name="GigaByte">
        <title>Genome assembly of the bearded iris, Iris pallida Lam.</title>
        <authorList>
            <person name="Bruccoleri R.E."/>
            <person name="Oakeley E.J."/>
            <person name="Faust A.M.E."/>
            <person name="Altorfer M."/>
            <person name="Dessus-Babus S."/>
            <person name="Burckhardt D."/>
            <person name="Oertli M."/>
            <person name="Naumann U."/>
            <person name="Petersen F."/>
            <person name="Wong J."/>
        </authorList>
    </citation>
    <scope>NUCLEOTIDE SEQUENCE</scope>
    <source>
        <strain evidence="1">GSM-AAB239-AS_SAM_17_03QT</strain>
    </source>
</reference>
<organism evidence="1 2">
    <name type="scientific">Iris pallida</name>
    <name type="common">Sweet iris</name>
    <dbReference type="NCBI Taxonomy" id="29817"/>
    <lineage>
        <taxon>Eukaryota</taxon>
        <taxon>Viridiplantae</taxon>
        <taxon>Streptophyta</taxon>
        <taxon>Embryophyta</taxon>
        <taxon>Tracheophyta</taxon>
        <taxon>Spermatophyta</taxon>
        <taxon>Magnoliopsida</taxon>
        <taxon>Liliopsida</taxon>
        <taxon>Asparagales</taxon>
        <taxon>Iridaceae</taxon>
        <taxon>Iridoideae</taxon>
        <taxon>Irideae</taxon>
        <taxon>Iris</taxon>
    </lineage>
</organism>
<sequence length="45" mass="5150">MAKFLTKDQHLLEDIEKFGLEVILPGDRRTELDADSVLMKFEAEG</sequence>